<keyword evidence="1" id="KW-1133">Transmembrane helix</keyword>
<organism evidence="2">
    <name type="scientific">Psilocybe cubensis</name>
    <name type="common">Psychedelic mushroom</name>
    <name type="synonym">Stropharia cubensis</name>
    <dbReference type="NCBI Taxonomy" id="181762"/>
    <lineage>
        <taxon>Eukaryota</taxon>
        <taxon>Fungi</taxon>
        <taxon>Dikarya</taxon>
        <taxon>Basidiomycota</taxon>
        <taxon>Agaricomycotina</taxon>
        <taxon>Agaricomycetes</taxon>
        <taxon>Agaricomycetidae</taxon>
        <taxon>Agaricales</taxon>
        <taxon>Agaricineae</taxon>
        <taxon>Strophariaceae</taxon>
        <taxon>Psilocybe</taxon>
    </lineage>
</organism>
<evidence type="ECO:0000256" key="1">
    <source>
        <dbReference type="SAM" id="Phobius"/>
    </source>
</evidence>
<dbReference type="OrthoDB" id="3267806at2759"/>
<gene>
    <name evidence="2" type="ORF">JR316_010600</name>
</gene>
<keyword evidence="1" id="KW-0472">Membrane</keyword>
<name>A0A8H8CFX7_PSICU</name>
<feature type="transmembrane region" description="Helical" evidence="1">
    <location>
        <begin position="43"/>
        <end position="61"/>
    </location>
</feature>
<dbReference type="AlphaFoldDB" id="A0A8H8CFX7"/>
<comment type="caution">
    <text evidence="2">The sequence shown here is derived from an EMBL/GenBank/DDBJ whole genome shotgun (WGS) entry which is preliminary data.</text>
</comment>
<accession>A0A8H8CFX7</accession>
<dbReference type="EMBL" id="JAFIQS010000012">
    <property type="protein sequence ID" value="KAG5164106.1"/>
    <property type="molecule type" value="Genomic_DNA"/>
</dbReference>
<feature type="transmembrane region" description="Helical" evidence="1">
    <location>
        <begin position="73"/>
        <end position="98"/>
    </location>
</feature>
<reference evidence="2" key="1">
    <citation type="submission" date="2021-02" db="EMBL/GenBank/DDBJ databases">
        <title>Psilocybe cubensis genome.</title>
        <authorList>
            <person name="Mckernan K.J."/>
            <person name="Crawford S."/>
            <person name="Trippe A."/>
            <person name="Kane L.T."/>
            <person name="Mclaughlin S."/>
        </authorList>
    </citation>
    <scope>NUCLEOTIDE SEQUENCE [LARGE SCALE GENOMIC DNA]</scope>
    <source>
        <strain evidence="2">MGC-MH-2018</strain>
    </source>
</reference>
<evidence type="ECO:0000313" key="2">
    <source>
        <dbReference type="EMBL" id="KAG5164106.1"/>
    </source>
</evidence>
<sequence length="214" mass="23333">MFCISLTAVEMLRHLQKLEIKCMALSIISSLAIRFLLSSRSRIPFFTLMIVTRLVIYHHTIKMLVGSKYASHYTSISSMFIESAAIINILALLTLIGVKLRSPVVSLVLLSYGQIEALASFMIIYRVAKGTAWSSGTAHELISQNVAGNGGFNPSVPDAARLSAMRYRVSPNMTQISTSFNFTHGTGSLNVLSSSVTEPSVGPATFEAPSEREQ</sequence>
<feature type="transmembrane region" description="Helical" evidence="1">
    <location>
        <begin position="104"/>
        <end position="125"/>
    </location>
</feature>
<protein>
    <submittedName>
        <fullName evidence="2">Uncharacterized protein</fullName>
    </submittedName>
</protein>
<keyword evidence="1" id="KW-0812">Transmembrane</keyword>
<proteinExistence type="predicted"/>
<feature type="transmembrane region" description="Helical" evidence="1">
    <location>
        <begin position="20"/>
        <end position="37"/>
    </location>
</feature>